<feature type="coiled-coil region" evidence="1">
    <location>
        <begin position="46"/>
        <end position="103"/>
    </location>
</feature>
<dbReference type="Proteomes" id="UP001595625">
    <property type="component" value="Unassembled WGS sequence"/>
</dbReference>
<feature type="compositionally biased region" description="Acidic residues" evidence="2">
    <location>
        <begin position="9"/>
        <end position="23"/>
    </location>
</feature>
<dbReference type="RefSeq" id="WP_165850130.1">
    <property type="nucleotide sequence ID" value="NZ_JBHRUJ010000030.1"/>
</dbReference>
<evidence type="ECO:0000256" key="1">
    <source>
        <dbReference type="SAM" id="Coils"/>
    </source>
</evidence>
<keyword evidence="1" id="KW-0175">Coiled coil</keyword>
<feature type="compositionally biased region" description="Basic and acidic residues" evidence="2">
    <location>
        <begin position="156"/>
        <end position="168"/>
    </location>
</feature>
<feature type="region of interest" description="Disordered" evidence="2">
    <location>
        <begin position="156"/>
        <end position="185"/>
    </location>
</feature>
<dbReference type="Pfam" id="PF14265">
    <property type="entry name" value="DUF4355"/>
    <property type="match status" value="1"/>
</dbReference>
<dbReference type="InterPro" id="IPR025580">
    <property type="entry name" value="Gp46"/>
</dbReference>
<name>A0ABV7KT51_PLAOK</name>
<comment type="caution">
    <text evidence="3">The sequence shown here is derived from an EMBL/GenBank/DDBJ whole genome shotgun (WGS) entry which is preliminary data.</text>
</comment>
<proteinExistence type="predicted"/>
<feature type="region of interest" description="Disordered" evidence="2">
    <location>
        <begin position="1"/>
        <end position="34"/>
    </location>
</feature>
<protein>
    <submittedName>
        <fullName evidence="3">DUF4355 domain-containing protein</fullName>
    </submittedName>
</protein>
<evidence type="ECO:0000256" key="2">
    <source>
        <dbReference type="SAM" id="MobiDB-lite"/>
    </source>
</evidence>
<sequence>MAEVNEQVDNTEEVDVEQQEEQQEQATFTQSEVDSRISKAVESALAKKEAKLKADYANQIEEAKKEAERLAKLSEKERKDEELKKREEQLTNRLKELEQKELKSDAISDLSAKGLPSTFADFLVQSDAETTLKNINAFKEAFDNAVNEAVKDKLRQDAPRIGDQRKASTESTNVAEMARKARIIK</sequence>
<dbReference type="EMBL" id="JBHRUJ010000030">
    <property type="protein sequence ID" value="MFC3212720.1"/>
    <property type="molecule type" value="Genomic_DNA"/>
</dbReference>
<organism evidence="3 4">
    <name type="scientific">Planomicrobium okeanokoites</name>
    <name type="common">Planococcus okeanokoites</name>
    <name type="synonym">Flavobacterium okeanokoites</name>
    <dbReference type="NCBI Taxonomy" id="244"/>
    <lineage>
        <taxon>Bacteria</taxon>
        <taxon>Bacillati</taxon>
        <taxon>Bacillota</taxon>
        <taxon>Bacilli</taxon>
        <taxon>Bacillales</taxon>
        <taxon>Caryophanaceae</taxon>
        <taxon>Planomicrobium</taxon>
    </lineage>
</organism>
<keyword evidence="4" id="KW-1185">Reference proteome</keyword>
<accession>A0ABV7KT51</accession>
<evidence type="ECO:0000313" key="4">
    <source>
        <dbReference type="Proteomes" id="UP001595625"/>
    </source>
</evidence>
<evidence type="ECO:0000313" key="3">
    <source>
        <dbReference type="EMBL" id="MFC3212720.1"/>
    </source>
</evidence>
<gene>
    <name evidence="3" type="ORF">ACFOEJ_16755</name>
</gene>
<reference evidence="4" key="1">
    <citation type="journal article" date="2019" name="Int. J. Syst. Evol. Microbiol.">
        <title>The Global Catalogue of Microorganisms (GCM) 10K type strain sequencing project: providing services to taxonomists for standard genome sequencing and annotation.</title>
        <authorList>
            <consortium name="The Broad Institute Genomics Platform"/>
            <consortium name="The Broad Institute Genome Sequencing Center for Infectious Disease"/>
            <person name="Wu L."/>
            <person name="Ma J."/>
        </authorList>
    </citation>
    <scope>NUCLEOTIDE SEQUENCE [LARGE SCALE GENOMIC DNA]</scope>
    <source>
        <strain evidence="4">CCM 320</strain>
    </source>
</reference>